<dbReference type="Gene3D" id="1.10.555.10">
    <property type="entry name" value="Rho GTPase activation protein"/>
    <property type="match status" value="1"/>
</dbReference>
<dbReference type="SUPFAM" id="SSF103657">
    <property type="entry name" value="BAR/IMD domain-like"/>
    <property type="match status" value="1"/>
</dbReference>
<feature type="compositionally biased region" description="Low complexity" evidence="3">
    <location>
        <begin position="654"/>
        <end position="685"/>
    </location>
</feature>
<dbReference type="GO" id="GO:0005737">
    <property type="term" value="C:cytoplasm"/>
    <property type="evidence" value="ECO:0007669"/>
    <property type="project" value="TreeGrafter"/>
</dbReference>
<dbReference type="Proteomes" id="UP000695562">
    <property type="component" value="Unassembled WGS sequence"/>
</dbReference>
<dbReference type="GO" id="GO:0005096">
    <property type="term" value="F:GTPase activator activity"/>
    <property type="evidence" value="ECO:0007669"/>
    <property type="project" value="UniProtKB-KW"/>
</dbReference>
<proteinExistence type="predicted"/>
<dbReference type="InterPro" id="IPR000198">
    <property type="entry name" value="RhoGAP_dom"/>
</dbReference>
<evidence type="ECO:0000256" key="3">
    <source>
        <dbReference type="SAM" id="MobiDB-lite"/>
    </source>
</evidence>
<dbReference type="PROSITE" id="PS51741">
    <property type="entry name" value="F_BAR"/>
    <property type="match status" value="1"/>
</dbReference>
<feature type="region of interest" description="Disordered" evidence="3">
    <location>
        <begin position="578"/>
        <end position="813"/>
    </location>
</feature>
<evidence type="ECO:0000256" key="1">
    <source>
        <dbReference type="ARBA" id="ARBA00022468"/>
    </source>
</evidence>
<dbReference type="Gene3D" id="1.20.1270.60">
    <property type="entry name" value="Arfaptin homology (AH) domain/BAR domain"/>
    <property type="match status" value="1"/>
</dbReference>
<dbReference type="GO" id="GO:0007165">
    <property type="term" value="P:signal transduction"/>
    <property type="evidence" value="ECO:0007669"/>
    <property type="project" value="InterPro"/>
</dbReference>
<feature type="compositionally biased region" description="Low complexity" evidence="3">
    <location>
        <begin position="738"/>
        <end position="756"/>
    </location>
</feature>
<gene>
    <name evidence="6" type="ORF">CYY_004778</name>
</gene>
<evidence type="ECO:0000259" key="5">
    <source>
        <dbReference type="PROSITE" id="PS51741"/>
    </source>
</evidence>
<keyword evidence="2" id="KW-0175">Coiled coil</keyword>
<evidence type="ECO:0000313" key="6">
    <source>
        <dbReference type="EMBL" id="KAF2073924.1"/>
    </source>
</evidence>
<accession>A0A8J4PWB7</accession>
<dbReference type="Pfam" id="PF00611">
    <property type="entry name" value="FCH"/>
    <property type="match status" value="1"/>
</dbReference>
<dbReference type="InterPro" id="IPR008936">
    <property type="entry name" value="Rho_GTPase_activation_prot"/>
</dbReference>
<evidence type="ECO:0000313" key="7">
    <source>
        <dbReference type="Proteomes" id="UP000695562"/>
    </source>
</evidence>
<name>A0A8J4PWB7_9MYCE</name>
<dbReference type="AlphaFoldDB" id="A0A8J4PWB7"/>
<dbReference type="InterPro" id="IPR027267">
    <property type="entry name" value="AH/BAR_dom_sf"/>
</dbReference>
<evidence type="ECO:0008006" key="8">
    <source>
        <dbReference type="Google" id="ProtNLM"/>
    </source>
</evidence>
<feature type="compositionally biased region" description="Low complexity" evidence="3">
    <location>
        <begin position="597"/>
        <end position="613"/>
    </location>
</feature>
<dbReference type="SMART" id="SM00055">
    <property type="entry name" value="FCH"/>
    <property type="match status" value="1"/>
</dbReference>
<evidence type="ECO:0000256" key="2">
    <source>
        <dbReference type="PROSITE-ProRule" id="PRU01077"/>
    </source>
</evidence>
<evidence type="ECO:0000259" key="4">
    <source>
        <dbReference type="PROSITE" id="PS50238"/>
    </source>
</evidence>
<feature type="compositionally biased region" description="Low complexity" evidence="3">
    <location>
        <begin position="282"/>
        <end position="295"/>
    </location>
</feature>
<protein>
    <recommendedName>
        <fullName evidence="8">RhoGAP domain-containing protein</fullName>
    </recommendedName>
</protein>
<feature type="domain" description="F-BAR" evidence="5">
    <location>
        <begin position="1"/>
        <end position="255"/>
    </location>
</feature>
<comment type="caution">
    <text evidence="6">The sequence shown here is derived from an EMBL/GenBank/DDBJ whole genome shotgun (WGS) entry which is preliminary data.</text>
</comment>
<dbReference type="SMART" id="SM00324">
    <property type="entry name" value="RhoGAP"/>
    <property type="match status" value="1"/>
</dbReference>
<feature type="domain" description="Rho-GAP" evidence="4">
    <location>
        <begin position="312"/>
        <end position="498"/>
    </location>
</feature>
<feature type="compositionally biased region" description="Polar residues" evidence="3">
    <location>
        <begin position="579"/>
        <end position="596"/>
    </location>
</feature>
<dbReference type="SUPFAM" id="SSF48350">
    <property type="entry name" value="GTPase activation domain, GAP"/>
    <property type="match status" value="1"/>
</dbReference>
<sequence length="813" mass="90919">MFVGTVKLPLNNETDLICDEIEKGLQDSTIIKKFLEKRAQIEEDYAKNLQKLVKSQPALSTSGGISEAFSVMLESMNQFSSHILQSVQKINIDINEPLNSFLKDFKSEQKSFISDGFNLAKERKVVFENLRMAKSNYDSIFKDPESDPNKINIAEEEYKSQINIANNYHINFHIDKLPKIQNDIQRLETIRMQRMKTNLKKYLTEFQSIPQKYTLCLKESEDSVNAIDTKHDIMNFVNFNKSINVTTPEFTFEAGEKEKKKKGWRQTMSALKIGGSFIHGVGNSSNNNASSSGGTSKEDLTSSNHPNSVFGVSMADVMEKQKAKYPTLEIPYILVLLVNLIKSYDGMKAEGIFRIPGHGNEILALKKQINEGDYNIPSDMSVHPLASLLKLWLRDMPSPLIPDSFYDRAINCESSEELVGWFKQLPTINQKIITYIVTFLHELILPENVVESKMNLDNTGMVFAPSFLRCTNTELYLTNIEKEKSFIKLLIESFQQLQECCPLQMGDIESKILSQQPSTTSNVATLPIPIVPPMDATNINNHPNLTTRLSSNSLPIFLPPPPLIQNINISPPDKLTPPYNVSSPIRPQLKNSPSSPNINFSYLNSNNSSQNSSPLNITPRGSNKDSSNNGNNTTNSNTPTPGSSSPLPPQRMSLLQVNNNHQQVQQQLYQHLSTIQPSPQSSSQNTPPPNMIKKTIKPNLPPPPTLSHHIHIHSSNFSPPSVVPQENDGGHSNNISPTLISSSANTTTTTTTTSNPTPIPPPRNKIGPTKQQSSTNLQRYPIPEFIKSQQQINSREENSQQNPPNPISKGFFK</sequence>
<feature type="region of interest" description="Disordered" evidence="3">
    <location>
        <begin position="282"/>
        <end position="305"/>
    </location>
</feature>
<dbReference type="InterPro" id="IPR001060">
    <property type="entry name" value="FCH_dom"/>
</dbReference>
<dbReference type="EMBL" id="AJWJ01000175">
    <property type="protein sequence ID" value="KAF2073924.1"/>
    <property type="molecule type" value="Genomic_DNA"/>
</dbReference>
<reference evidence="6" key="1">
    <citation type="submission" date="2020-01" db="EMBL/GenBank/DDBJ databases">
        <title>Development of genomics and gene disruption for Polysphondylium violaceum indicates a role for the polyketide synthase stlB in stalk morphogenesis.</title>
        <authorList>
            <person name="Narita B."/>
            <person name="Kawabe Y."/>
            <person name="Kin K."/>
            <person name="Saito T."/>
            <person name="Gibbs R."/>
            <person name="Kuspa A."/>
            <person name="Muzny D."/>
            <person name="Queller D."/>
            <person name="Richards S."/>
            <person name="Strassman J."/>
            <person name="Sucgang R."/>
            <person name="Worley K."/>
            <person name="Schaap P."/>
        </authorList>
    </citation>
    <scope>NUCLEOTIDE SEQUENCE</scope>
    <source>
        <strain evidence="6">QSvi11</strain>
    </source>
</reference>
<keyword evidence="1" id="KW-0343">GTPase activation</keyword>
<organism evidence="6 7">
    <name type="scientific">Polysphondylium violaceum</name>
    <dbReference type="NCBI Taxonomy" id="133409"/>
    <lineage>
        <taxon>Eukaryota</taxon>
        <taxon>Amoebozoa</taxon>
        <taxon>Evosea</taxon>
        <taxon>Eumycetozoa</taxon>
        <taxon>Dictyostelia</taxon>
        <taxon>Dictyosteliales</taxon>
        <taxon>Dictyosteliaceae</taxon>
        <taxon>Polysphondylium</taxon>
    </lineage>
</organism>
<dbReference type="PANTHER" id="PTHR45876:SF12">
    <property type="entry name" value="GTPASE ACTIVATING PROTEIN HOMOLOG 4"/>
    <property type="match status" value="1"/>
</dbReference>
<dbReference type="Pfam" id="PF00620">
    <property type="entry name" value="RhoGAP"/>
    <property type="match status" value="1"/>
</dbReference>
<dbReference type="CDD" id="cd07610">
    <property type="entry name" value="FCH_F-BAR"/>
    <property type="match status" value="1"/>
</dbReference>
<dbReference type="PANTHER" id="PTHR45876">
    <property type="entry name" value="FI04035P"/>
    <property type="match status" value="1"/>
</dbReference>
<dbReference type="OrthoDB" id="437889at2759"/>
<keyword evidence="7" id="KW-1185">Reference proteome</keyword>
<dbReference type="InterPro" id="IPR031160">
    <property type="entry name" value="F_BAR_dom"/>
</dbReference>
<dbReference type="PROSITE" id="PS50238">
    <property type="entry name" value="RHOGAP"/>
    <property type="match status" value="1"/>
</dbReference>
<feature type="compositionally biased region" description="Low complexity" evidence="3">
    <location>
        <begin position="624"/>
        <end position="645"/>
    </location>
</feature>